<evidence type="ECO:0000256" key="5">
    <source>
        <dbReference type="ARBA" id="ARBA00022553"/>
    </source>
</evidence>
<dbReference type="Pfam" id="PF00870">
    <property type="entry name" value="P53"/>
    <property type="match status" value="1"/>
</dbReference>
<feature type="region of interest" description="Disordered" evidence="19">
    <location>
        <begin position="378"/>
        <end position="417"/>
    </location>
</feature>
<feature type="site" description="Interaction with DNA" evidence="16">
    <location>
        <position position="137"/>
    </location>
</feature>
<dbReference type="InterPro" id="IPR002117">
    <property type="entry name" value="p53_tumour_suppressor"/>
</dbReference>
<comment type="cofactor">
    <cofactor evidence="15 18">
        <name>Zn(2+)</name>
        <dbReference type="ChEBI" id="CHEBI:29105"/>
    </cofactor>
    <text evidence="15 18">Binds 1 zinc ion per subunit.</text>
</comment>
<evidence type="ECO:0000256" key="15">
    <source>
        <dbReference type="PIRSR" id="PIRSR602117-1"/>
    </source>
</evidence>
<dbReference type="EMBL" id="JAVHJS010000004">
    <property type="protein sequence ID" value="KAK2860565.1"/>
    <property type="molecule type" value="Genomic_DNA"/>
</dbReference>
<keyword evidence="11 18" id="KW-0010">Activator</keyword>
<keyword evidence="13 18" id="KW-0539">Nucleus</keyword>
<dbReference type="GO" id="GO:0000981">
    <property type="term" value="F:DNA-binding transcription factor activity, RNA polymerase II-specific"/>
    <property type="evidence" value="ECO:0007669"/>
    <property type="project" value="TreeGrafter"/>
</dbReference>
<comment type="similarity">
    <text evidence="1 18">Belongs to the p53 family.</text>
</comment>
<dbReference type="GO" id="GO:0000978">
    <property type="term" value="F:RNA polymerase II cis-regulatory region sequence-specific DNA binding"/>
    <property type="evidence" value="ECO:0007669"/>
    <property type="project" value="TreeGrafter"/>
</dbReference>
<dbReference type="Pfam" id="PF07710">
    <property type="entry name" value="P53_tetramer"/>
    <property type="match status" value="1"/>
</dbReference>
<dbReference type="PANTHER" id="PTHR11447:SF6">
    <property type="entry name" value="CELLULAR TUMOR ANTIGEN P53"/>
    <property type="match status" value="1"/>
</dbReference>
<proteinExistence type="inferred from homology"/>
<evidence type="ECO:0000256" key="8">
    <source>
        <dbReference type="ARBA" id="ARBA00022833"/>
    </source>
</evidence>
<dbReference type="InterPro" id="IPR036674">
    <property type="entry name" value="p53_tetramer_sf"/>
</dbReference>
<evidence type="ECO:0000256" key="1">
    <source>
        <dbReference type="ARBA" id="ARBA00006167"/>
    </source>
</evidence>
<dbReference type="GO" id="GO:0051262">
    <property type="term" value="P:protein tetramerization"/>
    <property type="evidence" value="ECO:0007669"/>
    <property type="project" value="InterPro"/>
</dbReference>
<dbReference type="GO" id="GO:0006915">
    <property type="term" value="P:apoptotic process"/>
    <property type="evidence" value="ECO:0007669"/>
    <property type="project" value="UniProtKB-KW"/>
</dbReference>
<comment type="function">
    <text evidence="18">Multifunctional transcription factor that induces cell cycle arrest, DNA repair or apoptosis upon binding to its target DNA sequence. Acts as a tumor suppressor in many tumor types; induces growth arrest or apoptosis depending on the physiological circumstances and cell type. Negatively regulates cell division by controlling expression of a set of genes required for this process. One of the activated genes is an inhibitor of cyclin-dependent kinases. Apoptosis induction seems to be mediated either by stimulation of BAX and FAS antigen expression, or by repression of Bcl-2 expression.</text>
</comment>
<gene>
    <name evidence="22" type="ORF">Q7C36_004731</name>
</gene>
<dbReference type="InterPro" id="IPR011615">
    <property type="entry name" value="p53_DNA-bd"/>
</dbReference>
<comment type="subunit">
    <text evidence="2 18">Binds DNA as a homotetramer.</text>
</comment>
<comment type="subcellular location">
    <subcellularLocation>
        <location evidence="18">Cytoplasm</location>
    </subcellularLocation>
    <subcellularLocation>
        <location evidence="18">Nucleus</location>
    </subcellularLocation>
</comment>
<dbReference type="PANTHER" id="PTHR11447">
    <property type="entry name" value="CELLULAR TUMOR ANTIGEN P53"/>
    <property type="match status" value="1"/>
</dbReference>
<evidence type="ECO:0000256" key="14">
    <source>
        <dbReference type="ARBA" id="ARBA00023306"/>
    </source>
</evidence>
<keyword evidence="10 18" id="KW-0238">DNA-binding</keyword>
<keyword evidence="9 18" id="KW-0805">Transcription regulation</keyword>
<dbReference type="AlphaFoldDB" id="A0AA88T1X0"/>
<dbReference type="PRINTS" id="PR00386">
    <property type="entry name" value="P53SUPPRESSR"/>
</dbReference>
<evidence type="ECO:0000313" key="23">
    <source>
        <dbReference type="Proteomes" id="UP001187315"/>
    </source>
</evidence>
<feature type="binding site" evidence="15">
    <location>
        <position position="196"/>
    </location>
    <ligand>
        <name>Zn(2+)</name>
        <dbReference type="ChEBI" id="CHEBI:29105"/>
    </ligand>
</feature>
<evidence type="ECO:0000259" key="21">
    <source>
        <dbReference type="Pfam" id="PF07710"/>
    </source>
</evidence>
<feature type="cross-link" description="Glycyl lysine isopeptide (Lys-Gly) (interchain with G-Cter in ubiquitin)" evidence="17">
    <location>
        <position position="309"/>
    </location>
</feature>
<name>A0AA88T1X0_TACVA</name>
<keyword evidence="8 15" id="KW-0862">Zinc</keyword>
<feature type="compositionally biased region" description="Basic residues" evidence="19">
    <location>
        <begin position="382"/>
        <end position="393"/>
    </location>
</feature>
<dbReference type="GO" id="GO:0005737">
    <property type="term" value="C:cytoplasm"/>
    <property type="evidence" value="ECO:0007669"/>
    <property type="project" value="UniProtKB-SubCell"/>
</dbReference>
<keyword evidence="6 18" id="KW-0053">Apoptosis</keyword>
<dbReference type="PROSITE" id="PS00348">
    <property type="entry name" value="P53"/>
    <property type="match status" value="1"/>
</dbReference>
<evidence type="ECO:0000256" key="4">
    <source>
        <dbReference type="ARBA" id="ARBA00022490"/>
    </source>
</evidence>
<dbReference type="InterPro" id="IPR057064">
    <property type="entry name" value="P53_central_site"/>
</dbReference>
<keyword evidence="14 18" id="KW-0131">Cell cycle</keyword>
<evidence type="ECO:0000313" key="22">
    <source>
        <dbReference type="EMBL" id="KAK2860565.1"/>
    </source>
</evidence>
<keyword evidence="4 18" id="KW-0963">Cytoplasm</keyword>
<evidence type="ECO:0000256" key="17">
    <source>
        <dbReference type="PIRSR" id="PIRSR602117-3"/>
    </source>
</evidence>
<evidence type="ECO:0000256" key="16">
    <source>
        <dbReference type="PIRSR" id="PIRSR602117-2"/>
    </source>
</evidence>
<organism evidence="22 23">
    <name type="scientific">Tachysurus vachellii</name>
    <name type="common">Darkbarbel catfish</name>
    <name type="synonym">Pelteobagrus vachellii</name>
    <dbReference type="NCBI Taxonomy" id="175792"/>
    <lineage>
        <taxon>Eukaryota</taxon>
        <taxon>Metazoa</taxon>
        <taxon>Chordata</taxon>
        <taxon>Craniata</taxon>
        <taxon>Vertebrata</taxon>
        <taxon>Euteleostomi</taxon>
        <taxon>Actinopterygii</taxon>
        <taxon>Neopterygii</taxon>
        <taxon>Teleostei</taxon>
        <taxon>Ostariophysi</taxon>
        <taxon>Siluriformes</taxon>
        <taxon>Bagridae</taxon>
        <taxon>Tachysurus</taxon>
    </lineage>
</organism>
<feature type="binding site" evidence="15">
    <location>
        <position position="256"/>
    </location>
    <ligand>
        <name>Zn(2+)</name>
        <dbReference type="ChEBI" id="CHEBI:29105"/>
    </ligand>
</feature>
<keyword evidence="12 18" id="KW-0804">Transcription</keyword>
<evidence type="ECO:0000259" key="20">
    <source>
        <dbReference type="Pfam" id="PF00870"/>
    </source>
</evidence>
<dbReference type="CDD" id="cd08367">
    <property type="entry name" value="P53"/>
    <property type="match status" value="1"/>
</dbReference>
<feature type="region of interest" description="Disordered" evidence="19">
    <location>
        <begin position="317"/>
        <end position="344"/>
    </location>
</feature>
<keyword evidence="5" id="KW-0597">Phosphoprotein</keyword>
<evidence type="ECO:0000256" key="3">
    <source>
        <dbReference type="ARBA" id="ARBA00017135"/>
    </source>
</evidence>
<feature type="binding site" evidence="15">
    <location>
        <position position="193"/>
    </location>
    <ligand>
        <name>Zn(2+)</name>
        <dbReference type="ChEBI" id="CHEBI:29105"/>
    </ligand>
</feature>
<protein>
    <recommendedName>
        <fullName evidence="3 18">Cellular tumor antigen p53</fullName>
    </recommendedName>
</protein>
<sequence>MTNSSRTSLSAKAISHWEPEGSFATSAMSELEMTLPMSQGEAFEQFWNDVGSNMGLNDLLADLPRADSDAWLTAALPNGTFSETFDHPELTEDTETADVAAPIMDSLPPPAAVVPSTSDYPGEYGFQLRFNQSSTTKSVTSTYSTTLNKLYCQLAKTCPVDVLVEKVPPQGAVLRATPIYKKPEHVSEVVLRCPHHQNIAENNEGVAHRSHLIRMEGIQTAQYLEDTNTKRQSVTIPYEAPQLGSEGTTVLLNFMCNSSCMGGMNRRPILNIMTLETHDGQVLGRRSFEVRVCACPGRDRKSEEQNLNKKTLKTGIKRKSPCKESLLPPNAESRKKLKNESSSEQEIFNLQIRGRERFNMLKTINDGLELMDAMAAEDVDKYRRKSTTKNMKKSGKDHQQPSRGKRLLQKDEKTDTD</sequence>
<feature type="domain" description="p53 DNA-binding" evidence="20">
    <location>
        <begin position="117"/>
        <end position="306"/>
    </location>
</feature>
<evidence type="ECO:0000256" key="7">
    <source>
        <dbReference type="ARBA" id="ARBA00022723"/>
    </source>
</evidence>
<dbReference type="InterPro" id="IPR012346">
    <property type="entry name" value="p53/RUNT-type_TF_DNA-bd_sf"/>
</dbReference>
<evidence type="ECO:0000256" key="10">
    <source>
        <dbReference type="ARBA" id="ARBA00023125"/>
    </source>
</evidence>
<accession>A0AA88T1X0</accession>
<dbReference type="GO" id="GO:0009653">
    <property type="term" value="P:anatomical structure morphogenesis"/>
    <property type="evidence" value="ECO:0007669"/>
    <property type="project" value="UniProtKB-ARBA"/>
</dbReference>
<dbReference type="Proteomes" id="UP001187315">
    <property type="component" value="Unassembled WGS sequence"/>
</dbReference>
<dbReference type="SUPFAM" id="SSF47719">
    <property type="entry name" value="p53 tetramerization domain"/>
    <property type="match status" value="1"/>
</dbReference>
<evidence type="ECO:0000256" key="6">
    <source>
        <dbReference type="ARBA" id="ARBA00022703"/>
    </source>
</evidence>
<feature type="binding site" evidence="15">
    <location>
        <position position="260"/>
    </location>
    <ligand>
        <name>Zn(2+)</name>
        <dbReference type="ChEBI" id="CHEBI:29105"/>
    </ligand>
</feature>
<keyword evidence="7 15" id="KW-0479">Metal-binding</keyword>
<feature type="domain" description="p53 tetramerisation" evidence="21">
    <location>
        <begin position="338"/>
        <end position="376"/>
    </location>
</feature>
<dbReference type="InterPro" id="IPR010991">
    <property type="entry name" value="p53_tetrameristn"/>
</dbReference>
<evidence type="ECO:0000256" key="18">
    <source>
        <dbReference type="RuleBase" id="RU003304"/>
    </source>
</evidence>
<comment type="caution">
    <text evidence="22">The sequence shown here is derived from an EMBL/GenBank/DDBJ whole genome shotgun (WGS) entry which is preliminary data.</text>
</comment>
<dbReference type="InterPro" id="IPR008967">
    <property type="entry name" value="p53-like_TF_DNA-bd_sf"/>
</dbReference>
<reference evidence="22" key="1">
    <citation type="submission" date="2023-08" db="EMBL/GenBank/DDBJ databases">
        <title>Pelteobagrus vachellii genome.</title>
        <authorList>
            <person name="Liu H."/>
        </authorList>
    </citation>
    <scope>NUCLEOTIDE SEQUENCE</scope>
    <source>
        <strain evidence="22">PRFRI_2022a</strain>
        <tissue evidence="22">Muscle</tissue>
    </source>
</reference>
<dbReference type="Gene3D" id="4.10.170.10">
    <property type="entry name" value="p53-like tetramerisation domain"/>
    <property type="match status" value="1"/>
</dbReference>
<evidence type="ECO:0000256" key="2">
    <source>
        <dbReference type="ARBA" id="ARBA00011393"/>
    </source>
</evidence>
<dbReference type="SUPFAM" id="SSF49417">
    <property type="entry name" value="p53-like transcription factors"/>
    <property type="match status" value="1"/>
</dbReference>
<evidence type="ECO:0000256" key="19">
    <source>
        <dbReference type="SAM" id="MobiDB-lite"/>
    </source>
</evidence>
<evidence type="ECO:0000256" key="11">
    <source>
        <dbReference type="ARBA" id="ARBA00023159"/>
    </source>
</evidence>
<dbReference type="GO" id="GO:0046872">
    <property type="term" value="F:metal ion binding"/>
    <property type="evidence" value="ECO:0007669"/>
    <property type="project" value="UniProtKB-KW"/>
</dbReference>
<feature type="compositionally biased region" description="Basic and acidic residues" evidence="19">
    <location>
        <begin position="332"/>
        <end position="341"/>
    </location>
</feature>
<dbReference type="Gene3D" id="2.60.40.720">
    <property type="match status" value="1"/>
</dbReference>
<feature type="compositionally biased region" description="Basic and acidic residues" evidence="19">
    <location>
        <begin position="408"/>
        <end position="417"/>
    </location>
</feature>
<dbReference type="GO" id="GO:0060429">
    <property type="term" value="P:epithelium development"/>
    <property type="evidence" value="ECO:0007669"/>
    <property type="project" value="UniProtKB-ARBA"/>
</dbReference>
<evidence type="ECO:0000256" key="9">
    <source>
        <dbReference type="ARBA" id="ARBA00023015"/>
    </source>
</evidence>
<keyword evidence="23" id="KW-1185">Reference proteome</keyword>
<evidence type="ECO:0000256" key="13">
    <source>
        <dbReference type="ARBA" id="ARBA00023242"/>
    </source>
</evidence>
<dbReference type="GO" id="GO:0005634">
    <property type="term" value="C:nucleus"/>
    <property type="evidence" value="ECO:0007669"/>
    <property type="project" value="UniProtKB-SubCell"/>
</dbReference>
<evidence type="ECO:0000256" key="12">
    <source>
        <dbReference type="ARBA" id="ARBA00023163"/>
    </source>
</evidence>